<comment type="caution">
    <text evidence="2">The sequence shown here is derived from an EMBL/GenBank/DDBJ whole genome shotgun (WGS) entry which is preliminary data.</text>
</comment>
<dbReference type="AlphaFoldDB" id="A0AAV4XHC8"/>
<keyword evidence="1" id="KW-0472">Membrane</keyword>
<accession>A0AAV4XHC8</accession>
<evidence type="ECO:0000313" key="2">
    <source>
        <dbReference type="EMBL" id="GIY94435.1"/>
    </source>
</evidence>
<feature type="transmembrane region" description="Helical" evidence="1">
    <location>
        <begin position="131"/>
        <end position="152"/>
    </location>
</feature>
<keyword evidence="1" id="KW-0812">Transmembrane</keyword>
<reference evidence="2 3" key="1">
    <citation type="submission" date="2021-06" db="EMBL/GenBank/DDBJ databases">
        <title>Caerostris extrusa draft genome.</title>
        <authorList>
            <person name="Kono N."/>
            <person name="Arakawa K."/>
        </authorList>
    </citation>
    <scope>NUCLEOTIDE SEQUENCE [LARGE SCALE GENOMIC DNA]</scope>
</reference>
<evidence type="ECO:0000313" key="3">
    <source>
        <dbReference type="Proteomes" id="UP001054945"/>
    </source>
</evidence>
<evidence type="ECO:0000256" key="1">
    <source>
        <dbReference type="SAM" id="Phobius"/>
    </source>
</evidence>
<organism evidence="2 3">
    <name type="scientific">Caerostris extrusa</name>
    <name type="common">Bark spider</name>
    <name type="synonym">Caerostris bankana</name>
    <dbReference type="NCBI Taxonomy" id="172846"/>
    <lineage>
        <taxon>Eukaryota</taxon>
        <taxon>Metazoa</taxon>
        <taxon>Ecdysozoa</taxon>
        <taxon>Arthropoda</taxon>
        <taxon>Chelicerata</taxon>
        <taxon>Arachnida</taxon>
        <taxon>Araneae</taxon>
        <taxon>Araneomorphae</taxon>
        <taxon>Entelegynae</taxon>
        <taxon>Araneoidea</taxon>
        <taxon>Araneidae</taxon>
        <taxon>Caerostris</taxon>
    </lineage>
</organism>
<name>A0AAV4XHC8_CAEEX</name>
<keyword evidence="1" id="KW-1133">Transmembrane helix</keyword>
<dbReference type="EMBL" id="BPLR01017784">
    <property type="protein sequence ID" value="GIY94435.1"/>
    <property type="molecule type" value="Genomic_DNA"/>
</dbReference>
<gene>
    <name evidence="2" type="ORF">CEXT_363621</name>
</gene>
<keyword evidence="3" id="KW-1185">Reference proteome</keyword>
<proteinExistence type="predicted"/>
<sequence>MFTFHFNLTSLPFKNGCGTKQTEWFRKATLTLIETFLTTVSSETSISSIKNRLVELEEIFSKILEYESTLSQEQSEMVKIKNGYFDAKGALRKLFESTTRDERTMDSNSSFLNESFRTTTDFRMPRLNMSFMAFTISGFISRIYIPVLYIIITKR</sequence>
<protein>
    <submittedName>
        <fullName evidence="2">Uncharacterized protein</fullName>
    </submittedName>
</protein>
<dbReference type="Proteomes" id="UP001054945">
    <property type="component" value="Unassembled WGS sequence"/>
</dbReference>